<evidence type="ECO:0000313" key="3">
    <source>
        <dbReference type="EMBL" id="TQD99207.1"/>
    </source>
</evidence>
<feature type="repeat" description="PPR" evidence="2">
    <location>
        <begin position="63"/>
        <end position="97"/>
    </location>
</feature>
<feature type="repeat" description="PPR" evidence="2">
    <location>
        <begin position="28"/>
        <end position="62"/>
    </location>
</feature>
<accession>A0A540MK87</accession>
<evidence type="ECO:0000256" key="2">
    <source>
        <dbReference type="PROSITE-ProRule" id="PRU00708"/>
    </source>
</evidence>
<dbReference type="InterPro" id="IPR002885">
    <property type="entry name" value="PPR_rpt"/>
</dbReference>
<protein>
    <recommendedName>
        <fullName evidence="5">Pentatricopeptide repeat-containing protein</fullName>
    </recommendedName>
</protein>
<dbReference type="STRING" id="106549.A0A540MK87"/>
<comment type="caution">
    <text evidence="3">The sequence shown here is derived from an EMBL/GenBank/DDBJ whole genome shotgun (WGS) entry which is preliminary data.</text>
</comment>
<dbReference type="EMBL" id="VIEB01000240">
    <property type="protein sequence ID" value="TQD99207.1"/>
    <property type="molecule type" value="Genomic_DNA"/>
</dbReference>
<dbReference type="Pfam" id="PF01535">
    <property type="entry name" value="PPR"/>
    <property type="match status" value="2"/>
</dbReference>
<evidence type="ECO:0000313" key="4">
    <source>
        <dbReference type="Proteomes" id="UP000315295"/>
    </source>
</evidence>
<dbReference type="PROSITE" id="PS51375">
    <property type="entry name" value="PPR"/>
    <property type="match status" value="2"/>
</dbReference>
<dbReference type="AlphaFoldDB" id="A0A540MK87"/>
<evidence type="ECO:0008006" key="5">
    <source>
        <dbReference type="Google" id="ProtNLM"/>
    </source>
</evidence>
<gene>
    <name evidence="3" type="ORF">C1H46_015217</name>
</gene>
<dbReference type="InterPro" id="IPR011990">
    <property type="entry name" value="TPR-like_helical_dom_sf"/>
</dbReference>
<dbReference type="Gene3D" id="1.25.40.10">
    <property type="entry name" value="Tetratricopeptide repeat domain"/>
    <property type="match status" value="1"/>
</dbReference>
<dbReference type="NCBIfam" id="TIGR00756">
    <property type="entry name" value="PPR"/>
    <property type="match status" value="2"/>
</dbReference>
<dbReference type="PANTHER" id="PTHR47942:SF41">
    <property type="entry name" value="OS05G0548600 PROTEIN"/>
    <property type="match status" value="1"/>
</dbReference>
<dbReference type="Proteomes" id="UP000315295">
    <property type="component" value="Unassembled WGS sequence"/>
</dbReference>
<sequence>MIKGWLQKGLQRLTKSLVEMQVGGCEPNAASYGMMVDGFCHTEDFEGGLKVLTAMLASRHCPRLDTFECLVSGLLKCGQINDACFVLEEMEKRNMQFHLEAWEALVVGACGEDIVAAVSTRGSHCRLALIEQVEWWILGHGELLMRFFFCGLRHLKLYSVMLHTCGEKTVVRFACKTTKLCALCTRAASGRRGVYESKHFINTMECYCQLNVSGSSLCLFEVK</sequence>
<proteinExistence type="predicted"/>
<evidence type="ECO:0000256" key="1">
    <source>
        <dbReference type="ARBA" id="ARBA00022737"/>
    </source>
</evidence>
<name>A0A540MK87_MALBA</name>
<dbReference type="PANTHER" id="PTHR47942">
    <property type="entry name" value="TETRATRICOPEPTIDE REPEAT (TPR)-LIKE SUPERFAMILY PROTEIN-RELATED"/>
    <property type="match status" value="1"/>
</dbReference>
<reference evidence="3 4" key="1">
    <citation type="journal article" date="2019" name="G3 (Bethesda)">
        <title>Sequencing of a Wild Apple (Malus baccata) Genome Unravels the Differences Between Cultivated and Wild Apple Species Regarding Disease Resistance and Cold Tolerance.</title>
        <authorList>
            <person name="Chen X."/>
        </authorList>
    </citation>
    <scope>NUCLEOTIDE SEQUENCE [LARGE SCALE GENOMIC DNA]</scope>
    <source>
        <strain evidence="4">cv. Shandingzi</strain>
        <tissue evidence="3">Leaves</tissue>
    </source>
</reference>
<dbReference type="InterPro" id="IPR051222">
    <property type="entry name" value="PPR/CCM1_RNA-binding"/>
</dbReference>
<keyword evidence="4" id="KW-1185">Reference proteome</keyword>
<organism evidence="3 4">
    <name type="scientific">Malus baccata</name>
    <name type="common">Siberian crab apple</name>
    <name type="synonym">Pyrus baccata</name>
    <dbReference type="NCBI Taxonomy" id="106549"/>
    <lineage>
        <taxon>Eukaryota</taxon>
        <taxon>Viridiplantae</taxon>
        <taxon>Streptophyta</taxon>
        <taxon>Embryophyta</taxon>
        <taxon>Tracheophyta</taxon>
        <taxon>Spermatophyta</taxon>
        <taxon>Magnoliopsida</taxon>
        <taxon>eudicotyledons</taxon>
        <taxon>Gunneridae</taxon>
        <taxon>Pentapetalae</taxon>
        <taxon>rosids</taxon>
        <taxon>fabids</taxon>
        <taxon>Rosales</taxon>
        <taxon>Rosaceae</taxon>
        <taxon>Amygdaloideae</taxon>
        <taxon>Maleae</taxon>
        <taxon>Malus</taxon>
    </lineage>
</organism>
<keyword evidence="1" id="KW-0677">Repeat</keyword>